<feature type="domain" description="Dihydrodipicolinate reductase N-terminal" evidence="11">
    <location>
        <begin position="1"/>
        <end position="108"/>
    </location>
</feature>
<comment type="subcellular location">
    <subcellularLocation>
        <location evidence="9">Cytoplasm</location>
    </subcellularLocation>
</comment>
<reference evidence="13" key="1">
    <citation type="journal article" date="2021" name="PeerJ">
        <title>Extensive microbial diversity within the chicken gut microbiome revealed by metagenomics and culture.</title>
        <authorList>
            <person name="Gilroy R."/>
            <person name="Ravi A."/>
            <person name="Getino M."/>
            <person name="Pursley I."/>
            <person name="Horton D.L."/>
            <person name="Alikhan N.F."/>
            <person name="Baker D."/>
            <person name="Gharbi K."/>
            <person name="Hall N."/>
            <person name="Watson M."/>
            <person name="Adriaenssens E.M."/>
            <person name="Foster-Nyarko E."/>
            <person name="Jarju S."/>
            <person name="Secka A."/>
            <person name="Antonio M."/>
            <person name="Oren A."/>
            <person name="Chaudhuri R.R."/>
            <person name="La Ragione R."/>
            <person name="Hildebrand F."/>
            <person name="Pallen M.J."/>
        </authorList>
    </citation>
    <scope>NUCLEOTIDE SEQUENCE</scope>
    <source>
        <strain evidence="13">CHK156-179</strain>
    </source>
</reference>
<dbReference type="Proteomes" id="UP000824221">
    <property type="component" value="Unassembled WGS sequence"/>
</dbReference>
<evidence type="ECO:0000256" key="10">
    <source>
        <dbReference type="NCBIfam" id="TIGR00036"/>
    </source>
</evidence>
<keyword evidence="4 9" id="KW-0521">NADP</keyword>
<gene>
    <name evidence="9 13" type="primary">dapB</name>
    <name evidence="13" type="ORF">H9797_03390</name>
</gene>
<evidence type="ECO:0000256" key="1">
    <source>
        <dbReference type="ARBA" id="ARBA00006642"/>
    </source>
</evidence>
<dbReference type="Pfam" id="PF05173">
    <property type="entry name" value="DapB_C"/>
    <property type="match status" value="1"/>
</dbReference>
<dbReference type="NCBIfam" id="TIGR00036">
    <property type="entry name" value="dapB"/>
    <property type="match status" value="1"/>
</dbReference>
<reference evidence="13" key="2">
    <citation type="submission" date="2021-04" db="EMBL/GenBank/DDBJ databases">
        <authorList>
            <person name="Gilroy R."/>
        </authorList>
    </citation>
    <scope>NUCLEOTIDE SEQUENCE</scope>
    <source>
        <strain evidence="13">CHK156-179</strain>
    </source>
</reference>
<evidence type="ECO:0000256" key="5">
    <source>
        <dbReference type="ARBA" id="ARBA00022915"/>
    </source>
</evidence>
<dbReference type="GO" id="GO:0009089">
    <property type="term" value="P:lysine biosynthetic process via diaminopimelate"/>
    <property type="evidence" value="ECO:0007669"/>
    <property type="project" value="UniProtKB-UniRule"/>
</dbReference>
<dbReference type="InterPro" id="IPR023940">
    <property type="entry name" value="DHDPR_bac"/>
</dbReference>
<dbReference type="Pfam" id="PF01113">
    <property type="entry name" value="DapB_N"/>
    <property type="match status" value="1"/>
</dbReference>
<dbReference type="GO" id="GO:0016726">
    <property type="term" value="F:oxidoreductase activity, acting on CH or CH2 groups, NAD or NADP as acceptor"/>
    <property type="evidence" value="ECO:0007669"/>
    <property type="project" value="UniProtKB-UniRule"/>
</dbReference>
<dbReference type="AlphaFoldDB" id="A0A9D2H2P5"/>
<evidence type="ECO:0000313" key="14">
    <source>
        <dbReference type="Proteomes" id="UP000824221"/>
    </source>
</evidence>
<dbReference type="SUPFAM" id="SSF55347">
    <property type="entry name" value="Glyceraldehyde-3-phosphate dehydrogenase-like, C-terminal domain"/>
    <property type="match status" value="1"/>
</dbReference>
<dbReference type="Gene3D" id="3.40.50.720">
    <property type="entry name" value="NAD(P)-binding Rossmann-like Domain"/>
    <property type="match status" value="1"/>
</dbReference>
<feature type="binding site" evidence="9">
    <location>
        <begin position="149"/>
        <end position="150"/>
    </location>
    <ligand>
        <name>(S)-2,3,4,5-tetrahydrodipicolinate</name>
        <dbReference type="ChEBI" id="CHEBI:16845"/>
    </ligand>
</feature>
<evidence type="ECO:0000256" key="7">
    <source>
        <dbReference type="ARBA" id="ARBA00023027"/>
    </source>
</evidence>
<evidence type="ECO:0000259" key="11">
    <source>
        <dbReference type="Pfam" id="PF01113"/>
    </source>
</evidence>
<evidence type="ECO:0000256" key="3">
    <source>
        <dbReference type="ARBA" id="ARBA00022605"/>
    </source>
</evidence>
<comment type="caution">
    <text evidence="9">Lacks conserved residue(s) required for the propagation of feature annotation.</text>
</comment>
<comment type="catalytic activity">
    <reaction evidence="9">
        <text>(S)-2,3,4,5-tetrahydrodipicolinate + NADP(+) + H2O = (2S,4S)-4-hydroxy-2,3,4,5-tetrahydrodipicolinate + NADPH + H(+)</text>
        <dbReference type="Rhea" id="RHEA:35331"/>
        <dbReference type="ChEBI" id="CHEBI:15377"/>
        <dbReference type="ChEBI" id="CHEBI:15378"/>
        <dbReference type="ChEBI" id="CHEBI:16845"/>
        <dbReference type="ChEBI" id="CHEBI:57783"/>
        <dbReference type="ChEBI" id="CHEBI:58349"/>
        <dbReference type="ChEBI" id="CHEBI:67139"/>
        <dbReference type="EC" id="1.17.1.8"/>
    </reaction>
</comment>
<comment type="caution">
    <text evidence="13">The sequence shown here is derived from an EMBL/GenBank/DDBJ whole genome shotgun (WGS) entry which is preliminary data.</text>
</comment>
<protein>
    <recommendedName>
        <fullName evidence="9 10">4-hydroxy-tetrahydrodipicolinate reductase</fullName>
        <shortName evidence="9">HTPA reductase</shortName>
        <ecNumber evidence="9 10">1.17.1.8</ecNumber>
    </recommendedName>
</protein>
<keyword evidence="3 9" id="KW-0028">Amino-acid biosynthesis</keyword>
<proteinExistence type="inferred from homology"/>
<evidence type="ECO:0000256" key="8">
    <source>
        <dbReference type="ARBA" id="ARBA00023154"/>
    </source>
</evidence>
<organism evidence="13 14">
    <name type="scientific">Candidatus Gallimonas gallistercoris</name>
    <dbReference type="NCBI Taxonomy" id="2838602"/>
    <lineage>
        <taxon>Bacteria</taxon>
        <taxon>Bacillati</taxon>
        <taxon>Bacillota</taxon>
        <taxon>Clostridia</taxon>
        <taxon>Candidatus Gallimonas</taxon>
    </lineage>
</organism>
<dbReference type="Gene3D" id="3.30.360.10">
    <property type="entry name" value="Dihydrodipicolinate Reductase, domain 2"/>
    <property type="match status" value="1"/>
</dbReference>
<keyword evidence="8 9" id="KW-0457">Lysine biosynthesis</keyword>
<evidence type="ECO:0000256" key="2">
    <source>
        <dbReference type="ARBA" id="ARBA00022490"/>
    </source>
</evidence>
<dbReference type="PANTHER" id="PTHR20836:SF7">
    <property type="entry name" value="4-HYDROXY-TETRAHYDRODIPICOLINATE REDUCTASE"/>
    <property type="match status" value="1"/>
</dbReference>
<comment type="pathway">
    <text evidence="9">Amino-acid biosynthesis; L-lysine biosynthesis via DAP pathway; (S)-tetrahydrodipicolinate from L-aspartate: step 4/4.</text>
</comment>
<comment type="catalytic activity">
    <reaction evidence="9">
        <text>(S)-2,3,4,5-tetrahydrodipicolinate + NAD(+) + H2O = (2S,4S)-4-hydroxy-2,3,4,5-tetrahydrodipicolinate + NADH + H(+)</text>
        <dbReference type="Rhea" id="RHEA:35323"/>
        <dbReference type="ChEBI" id="CHEBI:15377"/>
        <dbReference type="ChEBI" id="CHEBI:15378"/>
        <dbReference type="ChEBI" id="CHEBI:16845"/>
        <dbReference type="ChEBI" id="CHEBI:57540"/>
        <dbReference type="ChEBI" id="CHEBI:57945"/>
        <dbReference type="ChEBI" id="CHEBI:67139"/>
        <dbReference type="EC" id="1.17.1.8"/>
    </reaction>
</comment>
<dbReference type="GO" id="GO:0005829">
    <property type="term" value="C:cytosol"/>
    <property type="evidence" value="ECO:0007669"/>
    <property type="project" value="TreeGrafter"/>
</dbReference>
<keyword evidence="7 9" id="KW-0520">NAD</keyword>
<feature type="binding site" evidence="9">
    <location>
        <position position="32"/>
    </location>
    <ligand>
        <name>NAD(+)</name>
        <dbReference type="ChEBI" id="CHEBI:57540"/>
    </ligand>
</feature>
<dbReference type="InterPro" id="IPR022664">
    <property type="entry name" value="DapB_N_CS"/>
</dbReference>
<dbReference type="FunFam" id="3.30.360.10:FF:000004">
    <property type="entry name" value="4-hydroxy-tetrahydrodipicolinate reductase"/>
    <property type="match status" value="1"/>
</dbReference>
<feature type="active site" description="Proton donor/acceptor" evidence="9">
    <location>
        <position position="139"/>
    </location>
</feature>
<keyword evidence="6 9" id="KW-0560">Oxidoreductase</keyword>
<evidence type="ECO:0000256" key="6">
    <source>
        <dbReference type="ARBA" id="ARBA00023002"/>
    </source>
</evidence>
<dbReference type="InterPro" id="IPR000846">
    <property type="entry name" value="DapB_N"/>
</dbReference>
<dbReference type="GO" id="GO:0008839">
    <property type="term" value="F:4-hydroxy-tetrahydrodipicolinate reductase"/>
    <property type="evidence" value="ECO:0007669"/>
    <property type="project" value="UniProtKB-UniRule"/>
</dbReference>
<dbReference type="GO" id="GO:0050661">
    <property type="term" value="F:NADP binding"/>
    <property type="evidence" value="ECO:0007669"/>
    <property type="project" value="UniProtKB-UniRule"/>
</dbReference>
<evidence type="ECO:0000259" key="12">
    <source>
        <dbReference type="Pfam" id="PF05173"/>
    </source>
</evidence>
<dbReference type="GO" id="GO:0051287">
    <property type="term" value="F:NAD binding"/>
    <property type="evidence" value="ECO:0007669"/>
    <property type="project" value="UniProtKB-UniRule"/>
</dbReference>
<keyword evidence="2 9" id="KW-0963">Cytoplasm</keyword>
<name>A0A9D2H2P5_9FIRM</name>
<feature type="binding site" evidence="9">
    <location>
        <begin position="82"/>
        <end position="84"/>
    </location>
    <ligand>
        <name>NAD(+)</name>
        <dbReference type="ChEBI" id="CHEBI:57540"/>
    </ligand>
</feature>
<dbReference type="EC" id="1.17.1.8" evidence="9 10"/>
<comment type="function">
    <text evidence="9">Catalyzes the conversion of 4-hydroxy-tetrahydrodipicolinate (HTPA) to tetrahydrodipicolinate.</text>
</comment>
<dbReference type="InterPro" id="IPR036291">
    <property type="entry name" value="NAD(P)-bd_dom_sf"/>
</dbReference>
<sequence length="250" mass="26671">MKIILCGACGRMGRNVAQLCSERGVTVTAGVDVSPAPMPFPVYQSFAEVKEEADAVIDFSPASSVKERLDFCKARKIGIVIAGTAFSDEDEALILEAANVIPVFQTGNLSVGVNLLQMLVKKAAEVLGDAFDAEIVERHHNMKKDAPSGTALMLAKSVNEGFGGNKENVYGRHGLVGAREKREIGIHAVRGGTIVGEHEVMFAGQDEIVTLSHSARSRMVFAEGALRAAEWLTSQPAGKYDMNDLLAGVL</sequence>
<dbReference type="InterPro" id="IPR022663">
    <property type="entry name" value="DapB_C"/>
</dbReference>
<dbReference type="CDD" id="cd02274">
    <property type="entry name" value="DHDPR_N"/>
    <property type="match status" value="1"/>
</dbReference>
<dbReference type="PIRSF" id="PIRSF000161">
    <property type="entry name" value="DHPR"/>
    <property type="match status" value="1"/>
</dbReference>
<dbReference type="HAMAP" id="MF_00102">
    <property type="entry name" value="DapB"/>
    <property type="match status" value="1"/>
</dbReference>
<comment type="subunit">
    <text evidence="9">Homotetramer.</text>
</comment>
<dbReference type="GO" id="GO:0019877">
    <property type="term" value="P:diaminopimelate biosynthetic process"/>
    <property type="evidence" value="ECO:0007669"/>
    <property type="project" value="UniProtKB-UniRule"/>
</dbReference>
<feature type="binding site" evidence="9">
    <location>
        <position position="140"/>
    </location>
    <ligand>
        <name>(S)-2,3,4,5-tetrahydrodipicolinate</name>
        <dbReference type="ChEBI" id="CHEBI:16845"/>
    </ligand>
</feature>
<feature type="binding site" evidence="9">
    <location>
        <begin position="7"/>
        <end position="12"/>
    </location>
    <ligand>
        <name>NAD(+)</name>
        <dbReference type="ChEBI" id="CHEBI:57540"/>
    </ligand>
</feature>
<feature type="active site" description="Proton donor" evidence="9">
    <location>
        <position position="143"/>
    </location>
</feature>
<evidence type="ECO:0000256" key="9">
    <source>
        <dbReference type="HAMAP-Rule" id="MF_00102"/>
    </source>
</evidence>
<accession>A0A9D2H2P5</accession>
<dbReference type="EMBL" id="DXAJ01000050">
    <property type="protein sequence ID" value="HJA02406.1"/>
    <property type="molecule type" value="Genomic_DNA"/>
</dbReference>
<evidence type="ECO:0000313" key="13">
    <source>
        <dbReference type="EMBL" id="HJA02406.1"/>
    </source>
</evidence>
<feature type="domain" description="Dihydrodipicolinate reductase C-terminal" evidence="12">
    <location>
        <begin position="112"/>
        <end position="246"/>
    </location>
</feature>
<dbReference type="SUPFAM" id="SSF51735">
    <property type="entry name" value="NAD(P)-binding Rossmann-fold domains"/>
    <property type="match status" value="1"/>
</dbReference>
<keyword evidence="5 9" id="KW-0220">Diaminopimelate biosynthesis</keyword>
<evidence type="ECO:0000256" key="4">
    <source>
        <dbReference type="ARBA" id="ARBA00022857"/>
    </source>
</evidence>
<comment type="similarity">
    <text evidence="1 9">Belongs to the DapB family.</text>
</comment>
<dbReference type="PANTHER" id="PTHR20836">
    <property type="entry name" value="DIHYDRODIPICOLINATE REDUCTASE"/>
    <property type="match status" value="1"/>
</dbReference>
<feature type="binding site" evidence="9">
    <location>
        <begin position="106"/>
        <end position="109"/>
    </location>
    <ligand>
        <name>NAD(+)</name>
        <dbReference type="ChEBI" id="CHEBI:57540"/>
    </ligand>
</feature>
<dbReference type="PROSITE" id="PS01298">
    <property type="entry name" value="DAPB"/>
    <property type="match status" value="1"/>
</dbReference>
<comment type="caution">
    <text evidence="9">Was originally thought to be a dihydrodipicolinate reductase (DHDPR), catalyzing the conversion of dihydrodipicolinate to tetrahydrodipicolinate. However, it was shown in E.coli that the substrate of the enzymatic reaction is not dihydrodipicolinate (DHDP) but in fact (2S,4S)-4-hydroxy-2,3,4,5-tetrahydrodipicolinic acid (HTPA), the product released by the DapA-catalyzed reaction.</text>
</comment>